<keyword evidence="2" id="KW-1185">Reference proteome</keyword>
<dbReference type="AlphaFoldDB" id="A0A1I1LXG1"/>
<dbReference type="EMBL" id="FOLG01000009">
    <property type="protein sequence ID" value="SFC77804.1"/>
    <property type="molecule type" value="Genomic_DNA"/>
</dbReference>
<sequence length="83" mass="9277">MNEQRPIPLNQKDYDRMQGLVFRLFNEGVQSGADSLTLAHALFPLGLVALLEHHDDATVLDIASKQIPLLRAQMERGDAKHLS</sequence>
<name>A0A1I1LXG1_9RHOB</name>
<accession>A0A1I1LXG1</accession>
<dbReference type="Proteomes" id="UP000198728">
    <property type="component" value="Unassembled WGS sequence"/>
</dbReference>
<protein>
    <submittedName>
        <fullName evidence="1">Uncharacterized protein</fullName>
    </submittedName>
</protein>
<evidence type="ECO:0000313" key="1">
    <source>
        <dbReference type="EMBL" id="SFC77804.1"/>
    </source>
</evidence>
<dbReference type="STRING" id="441112.SAMN04488094_10963"/>
<reference evidence="1 2" key="1">
    <citation type="submission" date="2016-10" db="EMBL/GenBank/DDBJ databases">
        <authorList>
            <person name="de Groot N.N."/>
        </authorList>
    </citation>
    <scope>NUCLEOTIDE SEQUENCE [LARGE SCALE GENOMIC DNA]</scope>
    <source>
        <strain evidence="1 2">DSM 19548</strain>
    </source>
</reference>
<proteinExistence type="predicted"/>
<organism evidence="1 2">
    <name type="scientific">Tropicimonas isoalkanivorans</name>
    <dbReference type="NCBI Taxonomy" id="441112"/>
    <lineage>
        <taxon>Bacteria</taxon>
        <taxon>Pseudomonadati</taxon>
        <taxon>Pseudomonadota</taxon>
        <taxon>Alphaproteobacteria</taxon>
        <taxon>Rhodobacterales</taxon>
        <taxon>Roseobacteraceae</taxon>
        <taxon>Tropicimonas</taxon>
    </lineage>
</organism>
<gene>
    <name evidence="1" type="ORF">SAMN04488094_10963</name>
</gene>
<evidence type="ECO:0000313" key="2">
    <source>
        <dbReference type="Proteomes" id="UP000198728"/>
    </source>
</evidence>
<dbReference type="RefSeq" id="WP_093361446.1">
    <property type="nucleotide sequence ID" value="NZ_FOLG01000009.1"/>
</dbReference>